<reference evidence="2" key="4">
    <citation type="submission" date="2025-09" db="UniProtKB">
        <authorList>
            <consortium name="Ensembl"/>
        </authorList>
    </citation>
    <scope>IDENTIFICATION</scope>
</reference>
<proteinExistence type="predicted"/>
<evidence type="ECO:0000313" key="3">
    <source>
        <dbReference type="Proteomes" id="UP000008144"/>
    </source>
</evidence>
<feature type="compositionally biased region" description="Polar residues" evidence="1">
    <location>
        <begin position="194"/>
        <end position="208"/>
    </location>
</feature>
<keyword evidence="3" id="KW-1185">Reference proteome</keyword>
<dbReference type="HOGENOM" id="CLU_1222047_0_0_1"/>
<feature type="region of interest" description="Disordered" evidence="1">
    <location>
        <begin position="125"/>
        <end position="227"/>
    </location>
</feature>
<organism evidence="2 3">
    <name type="scientific">Ciona intestinalis</name>
    <name type="common">Transparent sea squirt</name>
    <name type="synonym">Ascidia intestinalis</name>
    <dbReference type="NCBI Taxonomy" id="7719"/>
    <lineage>
        <taxon>Eukaryota</taxon>
        <taxon>Metazoa</taxon>
        <taxon>Chordata</taxon>
        <taxon>Tunicata</taxon>
        <taxon>Ascidiacea</taxon>
        <taxon>Phlebobranchia</taxon>
        <taxon>Cionidae</taxon>
        <taxon>Ciona</taxon>
    </lineage>
</organism>
<name>F6W8Q6_CIOIN</name>
<dbReference type="AlphaFoldDB" id="F6W8Q6"/>
<evidence type="ECO:0000313" key="2">
    <source>
        <dbReference type="Ensembl" id="ENSCINP00000026537.2"/>
    </source>
</evidence>
<reference evidence="2" key="3">
    <citation type="submission" date="2025-08" db="UniProtKB">
        <authorList>
            <consortium name="Ensembl"/>
        </authorList>
    </citation>
    <scope>IDENTIFICATION</scope>
</reference>
<feature type="compositionally biased region" description="Polar residues" evidence="1">
    <location>
        <begin position="127"/>
        <end position="138"/>
    </location>
</feature>
<dbReference type="EMBL" id="EAAA01002559">
    <property type="status" value="NOT_ANNOTATED_CDS"/>
    <property type="molecule type" value="Genomic_DNA"/>
</dbReference>
<dbReference type="InParanoid" id="F6W8Q6"/>
<protein>
    <submittedName>
        <fullName evidence="2">Uncharacterized protein</fullName>
    </submittedName>
</protein>
<dbReference type="Proteomes" id="UP000008144">
    <property type="component" value="Chromosome 7"/>
</dbReference>
<feature type="region of interest" description="Disordered" evidence="1">
    <location>
        <begin position="1"/>
        <end position="113"/>
    </location>
</feature>
<evidence type="ECO:0000256" key="1">
    <source>
        <dbReference type="SAM" id="MobiDB-lite"/>
    </source>
</evidence>
<sequence>MRRAEPAGYQKDYGYERQPGDGLNNELNNQPIVRKQSPPRKPMRNSIKNNSEVPDQGNPPQPANENHPLSHAHSKDRLRVAKGMPSRKPPTRQSSSGNLINVDDDNDDNTDYEITVTTNDLRHVRQSPITVQQTNITTPPKVKGHEGSKVKRLTKDEVKVKEDKKLSEQKSKIVFKVPDPNATKPTPLPDITEPVNNKKQPPTYTGNSPPKPKQSIGSDLLGQFKSA</sequence>
<dbReference type="Ensembl" id="ENSCINT00000026783.2">
    <property type="protein sequence ID" value="ENSCINP00000026537.2"/>
    <property type="gene ID" value="ENSCING00000014760.2"/>
</dbReference>
<reference evidence="3" key="1">
    <citation type="journal article" date="2002" name="Science">
        <title>The draft genome of Ciona intestinalis: insights into chordate and vertebrate origins.</title>
        <authorList>
            <person name="Dehal P."/>
            <person name="Satou Y."/>
            <person name="Campbell R.K."/>
            <person name="Chapman J."/>
            <person name="Degnan B."/>
            <person name="De Tomaso A."/>
            <person name="Davidson B."/>
            <person name="Di Gregorio A."/>
            <person name="Gelpke M."/>
            <person name="Goodstein D.M."/>
            <person name="Harafuji N."/>
            <person name="Hastings K.E."/>
            <person name="Ho I."/>
            <person name="Hotta K."/>
            <person name="Huang W."/>
            <person name="Kawashima T."/>
            <person name="Lemaire P."/>
            <person name="Martinez D."/>
            <person name="Meinertzhagen I.A."/>
            <person name="Necula S."/>
            <person name="Nonaka M."/>
            <person name="Putnam N."/>
            <person name="Rash S."/>
            <person name="Saiga H."/>
            <person name="Satake M."/>
            <person name="Terry A."/>
            <person name="Yamada L."/>
            <person name="Wang H.G."/>
            <person name="Awazu S."/>
            <person name="Azumi K."/>
            <person name="Boore J."/>
            <person name="Branno M."/>
            <person name="Chin-Bow S."/>
            <person name="DeSantis R."/>
            <person name="Doyle S."/>
            <person name="Francino P."/>
            <person name="Keys D.N."/>
            <person name="Haga S."/>
            <person name="Hayashi H."/>
            <person name="Hino K."/>
            <person name="Imai K.S."/>
            <person name="Inaba K."/>
            <person name="Kano S."/>
            <person name="Kobayashi K."/>
            <person name="Kobayashi M."/>
            <person name="Lee B.I."/>
            <person name="Makabe K.W."/>
            <person name="Manohar C."/>
            <person name="Matassi G."/>
            <person name="Medina M."/>
            <person name="Mochizuki Y."/>
            <person name="Mount S."/>
            <person name="Morishita T."/>
            <person name="Miura S."/>
            <person name="Nakayama A."/>
            <person name="Nishizaka S."/>
            <person name="Nomoto H."/>
            <person name="Ohta F."/>
            <person name="Oishi K."/>
            <person name="Rigoutsos I."/>
            <person name="Sano M."/>
            <person name="Sasaki A."/>
            <person name="Sasakura Y."/>
            <person name="Shoguchi E."/>
            <person name="Shin-i T."/>
            <person name="Spagnuolo A."/>
            <person name="Stainier D."/>
            <person name="Suzuki M.M."/>
            <person name="Tassy O."/>
            <person name="Takatori N."/>
            <person name="Tokuoka M."/>
            <person name="Yagi K."/>
            <person name="Yoshizaki F."/>
            <person name="Wada S."/>
            <person name="Zhang C."/>
            <person name="Hyatt P.D."/>
            <person name="Larimer F."/>
            <person name="Detter C."/>
            <person name="Doggett N."/>
            <person name="Glavina T."/>
            <person name="Hawkins T."/>
            <person name="Richardson P."/>
            <person name="Lucas S."/>
            <person name="Kohara Y."/>
            <person name="Levine M."/>
            <person name="Satoh N."/>
            <person name="Rokhsar D.S."/>
        </authorList>
    </citation>
    <scope>NUCLEOTIDE SEQUENCE [LARGE SCALE GENOMIC DNA]</scope>
</reference>
<feature type="compositionally biased region" description="Acidic residues" evidence="1">
    <location>
        <begin position="102"/>
        <end position="111"/>
    </location>
</feature>
<accession>F6W8Q6</accession>
<reference evidence="2" key="2">
    <citation type="journal article" date="2008" name="Genome Biol.">
        <title>Improved genome assembly and evidence-based global gene model set for the chordate Ciona intestinalis: new insight into intron and operon populations.</title>
        <authorList>
            <person name="Satou Y."/>
            <person name="Mineta K."/>
            <person name="Ogasawara M."/>
            <person name="Sasakura Y."/>
            <person name="Shoguchi E."/>
            <person name="Ueno K."/>
            <person name="Yamada L."/>
            <person name="Matsumoto J."/>
            <person name="Wasserscheid J."/>
            <person name="Dewar K."/>
            <person name="Wiley G.B."/>
            <person name="Macmil S.L."/>
            <person name="Roe B.A."/>
            <person name="Zeller R.W."/>
            <person name="Hastings K.E."/>
            <person name="Lemaire P."/>
            <person name="Lindquist E."/>
            <person name="Endo T."/>
            <person name="Hotta K."/>
            <person name="Inaba K."/>
        </authorList>
    </citation>
    <scope>NUCLEOTIDE SEQUENCE [LARGE SCALE GENOMIC DNA]</scope>
    <source>
        <strain evidence="2">wild type</strain>
    </source>
</reference>
<feature type="compositionally biased region" description="Basic and acidic residues" evidence="1">
    <location>
        <begin position="143"/>
        <end position="171"/>
    </location>
</feature>